<reference evidence="3 4" key="1">
    <citation type="submission" date="2021-09" db="EMBL/GenBank/DDBJ databases">
        <title>Isoptericola luteus sp. nov., a novel bacterium isolated from Harbin, the capital city of Heilongjiang province.</title>
        <authorList>
            <person name="Li J."/>
        </authorList>
    </citation>
    <scope>NUCLEOTIDE SEQUENCE [LARGE SCALE GENOMIC DNA]</scope>
    <source>
        <strain evidence="3 4">NEAU-Y5</strain>
    </source>
</reference>
<dbReference type="InterPro" id="IPR037171">
    <property type="entry name" value="NagB/RpiA_transferase-like"/>
</dbReference>
<dbReference type="RefSeq" id="WP_225564032.1">
    <property type="nucleotide sequence ID" value="NZ_JAIXCQ010000001.1"/>
</dbReference>
<dbReference type="Proteomes" id="UP001319870">
    <property type="component" value="Unassembled WGS sequence"/>
</dbReference>
<evidence type="ECO:0000256" key="1">
    <source>
        <dbReference type="SAM" id="MobiDB-lite"/>
    </source>
</evidence>
<feature type="domain" description="LUD" evidence="2">
    <location>
        <begin position="141"/>
        <end position="261"/>
    </location>
</feature>
<organism evidence="3 4">
    <name type="scientific">Isoptericola luteus</name>
    <dbReference type="NCBI Taxonomy" id="2879484"/>
    <lineage>
        <taxon>Bacteria</taxon>
        <taxon>Bacillati</taxon>
        <taxon>Actinomycetota</taxon>
        <taxon>Actinomycetes</taxon>
        <taxon>Micrococcales</taxon>
        <taxon>Promicromonosporaceae</taxon>
        <taxon>Isoptericola</taxon>
    </lineage>
</organism>
<dbReference type="SUPFAM" id="SSF100950">
    <property type="entry name" value="NagB/RpiA/CoA transferase-like"/>
    <property type="match status" value="1"/>
</dbReference>
<feature type="compositionally biased region" description="Low complexity" evidence="1">
    <location>
        <begin position="20"/>
        <end position="31"/>
    </location>
</feature>
<proteinExistence type="predicted"/>
<keyword evidence="4" id="KW-1185">Reference proteome</keyword>
<sequence length="266" mass="27801">MSARDDVLNRVRAALGRPGAGTTASGVVGTAPHLDEVPREYRTSGEHPPGSPEVLDQLVDRLVDYRAHVHRTTAADLPAAIATLVTELSGSRAGPGAPEPDNSRAPELSGPRAGSGAPEPDNSRGVRVVVPAGIDDGWLAALPDGTDVVRDSRERPLTAAELDATDAVVTAARIAISETGTIVLDGEPDQGRRAVSLVPDVHLCVVRADQTVQTVPEAVRLLGEHPDRPQTWISGPSATSDIELDRVEGVHGPRTLHVLLVAAPAR</sequence>
<dbReference type="InterPro" id="IPR024185">
    <property type="entry name" value="FTHF_cligase-like_sf"/>
</dbReference>
<comment type="caution">
    <text evidence="3">The sequence shown here is derived from an EMBL/GenBank/DDBJ whole genome shotgun (WGS) entry which is preliminary data.</text>
</comment>
<dbReference type="Pfam" id="PF02589">
    <property type="entry name" value="LUD_dom"/>
    <property type="match status" value="1"/>
</dbReference>
<feature type="region of interest" description="Disordered" evidence="1">
    <location>
        <begin position="90"/>
        <end position="125"/>
    </location>
</feature>
<name>A0ABS7ZB61_9MICO</name>
<evidence type="ECO:0000259" key="2">
    <source>
        <dbReference type="Pfam" id="PF02589"/>
    </source>
</evidence>
<accession>A0ABS7ZB61</accession>
<evidence type="ECO:0000313" key="3">
    <source>
        <dbReference type="EMBL" id="MCA5892285.1"/>
    </source>
</evidence>
<dbReference type="Gene3D" id="3.40.50.10420">
    <property type="entry name" value="NagB/RpiA/CoA transferase-like"/>
    <property type="match status" value="1"/>
</dbReference>
<dbReference type="PANTHER" id="PTHR43682">
    <property type="entry name" value="LACTATE UTILIZATION PROTEIN C"/>
    <property type="match status" value="1"/>
</dbReference>
<protein>
    <submittedName>
        <fullName evidence="3">Lactate utilization protein C</fullName>
    </submittedName>
</protein>
<evidence type="ECO:0000313" key="4">
    <source>
        <dbReference type="Proteomes" id="UP001319870"/>
    </source>
</evidence>
<feature type="region of interest" description="Disordered" evidence="1">
    <location>
        <begin position="14"/>
        <end position="53"/>
    </location>
</feature>
<gene>
    <name evidence="3" type="ORF">LEP48_02830</name>
</gene>
<feature type="compositionally biased region" description="Basic and acidic residues" evidence="1">
    <location>
        <begin position="33"/>
        <end position="45"/>
    </location>
</feature>
<dbReference type="InterPro" id="IPR003741">
    <property type="entry name" value="LUD_dom"/>
</dbReference>
<dbReference type="EMBL" id="JAIXCQ010000001">
    <property type="protein sequence ID" value="MCA5892285.1"/>
    <property type="molecule type" value="Genomic_DNA"/>
</dbReference>
<dbReference type="PANTHER" id="PTHR43682:SF1">
    <property type="entry name" value="LACTATE UTILIZATION PROTEIN C"/>
    <property type="match status" value="1"/>
</dbReference>